<keyword evidence="1" id="KW-1133">Transmembrane helix</keyword>
<accession>A0A939J599</accession>
<keyword evidence="1" id="KW-0472">Membrane</keyword>
<organism evidence="2 3">
    <name type="scientific">Roseibium limicola</name>
    <dbReference type="NCBI Taxonomy" id="2816037"/>
    <lineage>
        <taxon>Bacteria</taxon>
        <taxon>Pseudomonadati</taxon>
        <taxon>Pseudomonadota</taxon>
        <taxon>Alphaproteobacteria</taxon>
        <taxon>Hyphomicrobiales</taxon>
        <taxon>Stappiaceae</taxon>
        <taxon>Roseibium</taxon>
    </lineage>
</organism>
<name>A0A939J599_9HYPH</name>
<sequence>MASTAAARAGGLSRVQRKARRHSRLVRVFRILLPLLGLGILVGMGVLIAIFNYLSNLGIDNISLSSDGLVMHQPELSGHDGDRSYKVSAVRAVQRLSDPRIIDLQTIHAQIVLSKDQNAQITALKGTYDNGAETLSMYDGLQIEWSEGYTVDMSDVMIDLKSGALKTSDPITIRSDKGQIRAGKLDYDQDNGVVRFTDGIQMVLNPSAQEKVQK</sequence>
<keyword evidence="3" id="KW-1185">Reference proteome</keyword>
<dbReference type="Proteomes" id="UP000664779">
    <property type="component" value="Unassembled WGS sequence"/>
</dbReference>
<dbReference type="NCBIfam" id="TIGR04409">
    <property type="entry name" value="LptC_YrbK"/>
    <property type="match status" value="1"/>
</dbReference>
<evidence type="ECO:0000256" key="1">
    <source>
        <dbReference type="SAM" id="Phobius"/>
    </source>
</evidence>
<dbReference type="InterPro" id="IPR026265">
    <property type="entry name" value="LptC"/>
</dbReference>
<comment type="caution">
    <text evidence="2">The sequence shown here is derived from an EMBL/GenBank/DDBJ whole genome shotgun (WGS) entry which is preliminary data.</text>
</comment>
<proteinExistence type="predicted"/>
<reference evidence="2" key="1">
    <citation type="submission" date="2021-03" db="EMBL/GenBank/DDBJ databases">
        <title>Roseibium sp. CAU 1637 isolated from Incheon.</title>
        <authorList>
            <person name="Kim W."/>
        </authorList>
    </citation>
    <scope>NUCLEOTIDE SEQUENCE</scope>
    <source>
        <strain evidence="2">CAU 1637</strain>
    </source>
</reference>
<evidence type="ECO:0000313" key="3">
    <source>
        <dbReference type="Proteomes" id="UP000664779"/>
    </source>
</evidence>
<protein>
    <submittedName>
        <fullName evidence="2">LPS export ABC transporter periplasmic protein LptC</fullName>
    </submittedName>
</protein>
<dbReference type="EMBL" id="JAFLNF010000004">
    <property type="protein sequence ID" value="MBO0345575.1"/>
    <property type="molecule type" value="Genomic_DNA"/>
</dbReference>
<dbReference type="Gene3D" id="2.60.450.10">
    <property type="entry name" value="Lipopolysaccharide (LPS) transport protein A like domain"/>
    <property type="match status" value="1"/>
</dbReference>
<evidence type="ECO:0000313" key="2">
    <source>
        <dbReference type="EMBL" id="MBO0345575.1"/>
    </source>
</evidence>
<gene>
    <name evidence="2" type="primary">lptC</name>
    <name evidence="2" type="ORF">J0X15_10125</name>
</gene>
<dbReference type="GO" id="GO:0015221">
    <property type="term" value="F:lipopolysaccharide transmembrane transporter activity"/>
    <property type="evidence" value="ECO:0007669"/>
    <property type="project" value="InterPro"/>
</dbReference>
<keyword evidence="1" id="KW-0812">Transmembrane</keyword>
<dbReference type="GO" id="GO:0005886">
    <property type="term" value="C:plasma membrane"/>
    <property type="evidence" value="ECO:0007669"/>
    <property type="project" value="InterPro"/>
</dbReference>
<feature type="transmembrane region" description="Helical" evidence="1">
    <location>
        <begin position="28"/>
        <end position="54"/>
    </location>
</feature>
<dbReference type="Pfam" id="PF06835">
    <property type="entry name" value="LptC"/>
    <property type="match status" value="1"/>
</dbReference>
<dbReference type="InterPro" id="IPR010664">
    <property type="entry name" value="LipoPS_assembly_LptC-rel"/>
</dbReference>
<dbReference type="AlphaFoldDB" id="A0A939J599"/>